<dbReference type="EMBL" id="VMYC01000091">
    <property type="protein sequence ID" value="TVX70230.1"/>
    <property type="molecule type" value="Genomic_DNA"/>
</dbReference>
<organism evidence="2 3">
    <name type="scientific">Streptococcus pneumoniae</name>
    <dbReference type="NCBI Taxonomy" id="1313"/>
    <lineage>
        <taxon>Bacteria</taxon>
        <taxon>Bacillati</taxon>
        <taxon>Bacillota</taxon>
        <taxon>Bacilli</taxon>
        <taxon>Lactobacillales</taxon>
        <taxon>Streptococcaceae</taxon>
        <taxon>Streptococcus</taxon>
    </lineage>
</organism>
<comment type="caution">
    <text evidence="2">The sequence shown here is derived from an EMBL/GenBank/DDBJ whole genome shotgun (WGS) entry which is preliminary data.</text>
</comment>
<dbReference type="AlphaFoldDB" id="A0A559H4T1"/>
<proteinExistence type="predicted"/>
<feature type="non-terminal residue" evidence="2">
    <location>
        <position position="1"/>
    </location>
</feature>
<gene>
    <name evidence="2" type="ORF">AZJ28_05665</name>
</gene>
<reference evidence="2 3" key="1">
    <citation type="submission" date="2019-07" db="EMBL/GenBank/DDBJ databases">
        <authorList>
            <person name="Mohale T."/>
        </authorList>
    </citation>
    <scope>NUCLEOTIDE SEQUENCE [LARGE SCALE GENOMIC DNA]</scope>
    <source>
        <strain evidence="2 3">NTPn 59</strain>
    </source>
</reference>
<dbReference type="Pfam" id="PF19085">
    <property type="entry name" value="Choline_bind_2"/>
    <property type="match status" value="1"/>
</dbReference>
<evidence type="ECO:0000256" key="1">
    <source>
        <dbReference type="ARBA" id="ARBA00022737"/>
    </source>
</evidence>
<keyword evidence="1" id="KW-0677">Repeat</keyword>
<dbReference type="Gene3D" id="2.10.270.10">
    <property type="entry name" value="Cholin Binding"/>
    <property type="match status" value="1"/>
</dbReference>
<protein>
    <submittedName>
        <fullName evidence="2">N-acetylmuramoyl-L-alanine amidase family protein</fullName>
    </submittedName>
</protein>
<name>A0A559H4T1_STREE</name>
<evidence type="ECO:0000313" key="3">
    <source>
        <dbReference type="Proteomes" id="UP000315060"/>
    </source>
</evidence>
<accession>A0A559H4T1</accession>
<evidence type="ECO:0000313" key="2">
    <source>
        <dbReference type="EMBL" id="TVX70230.1"/>
    </source>
</evidence>
<dbReference type="SUPFAM" id="SSF69360">
    <property type="entry name" value="Cell wall binding repeat"/>
    <property type="match status" value="1"/>
</dbReference>
<sequence>QNSWQGSYYLKSDGKMAQNETIGAYYLDYSGKWIS</sequence>
<dbReference type="InterPro" id="IPR018337">
    <property type="entry name" value="Cell_wall/Cho-bd_repeat"/>
</dbReference>
<dbReference type="Proteomes" id="UP000315060">
    <property type="component" value="Unassembled WGS sequence"/>
</dbReference>